<comment type="caution">
    <text evidence="5">The sequence shown here is derived from an EMBL/GenBank/DDBJ whole genome shotgun (WGS) entry which is preliminary data.</text>
</comment>
<sequence length="214" mass="23489">MEPNIRSDRSGGTKRTDRTRKDKRQGRSAGKGTTGGRSAERRSGPSGRRELPRERRSNRANGTWQATALEVSPWAGHWVQVTLAGGRCIVGKLVGWDALANLVLDDAVERFRGATDSAGEVVTNGLPSFGAQFREVSDVYTSALEARRTRPANEDKSLLMTLSFREPTSGSWQRQLGRVVLRGPSVATLGPLEEPLKPERDNAPTNTRVRAKNR</sequence>
<feature type="compositionally biased region" description="Basic and acidic residues" evidence="3">
    <location>
        <begin position="1"/>
        <end position="20"/>
    </location>
</feature>
<dbReference type="PANTHER" id="PTHR10553">
    <property type="entry name" value="SMALL NUCLEAR RIBONUCLEOPROTEIN"/>
    <property type="match status" value="1"/>
</dbReference>
<proteinExistence type="inferred from homology"/>
<dbReference type="EMBL" id="VWRR01000002">
    <property type="protein sequence ID" value="KAF6004949.1"/>
    <property type="molecule type" value="Genomic_DNA"/>
</dbReference>
<dbReference type="AlphaFoldDB" id="A0A7J7IQE1"/>
<reference evidence="5 6" key="1">
    <citation type="journal article" date="2020" name="J. Phycol.">
        <title>Comparative genome analysis reveals Cyanidiococcus gen. nov., a new extremophilic red algal genus sister to Cyanidioschyzon (Cyanidioschyzonaceae, Rhodophyta).</title>
        <authorList>
            <person name="Liu S.-L."/>
            <person name="Chiang Y.-R."/>
            <person name="Yoon H.S."/>
            <person name="Fu H.-Y."/>
        </authorList>
    </citation>
    <scope>NUCLEOTIDE SEQUENCE [LARGE SCALE GENOMIC DNA]</scope>
    <source>
        <strain evidence="5 6">THAL066</strain>
    </source>
</reference>
<evidence type="ECO:0000259" key="4">
    <source>
        <dbReference type="SMART" id="SM00651"/>
    </source>
</evidence>
<accession>A0A7J7IQE1</accession>
<dbReference type="Gene3D" id="2.30.30.100">
    <property type="match status" value="1"/>
</dbReference>
<evidence type="ECO:0000313" key="6">
    <source>
        <dbReference type="Proteomes" id="UP000530660"/>
    </source>
</evidence>
<dbReference type="SMART" id="SM00651">
    <property type="entry name" value="Sm"/>
    <property type="match status" value="1"/>
</dbReference>
<dbReference type="GO" id="GO:0071013">
    <property type="term" value="C:catalytic step 2 spliceosome"/>
    <property type="evidence" value="ECO:0007669"/>
    <property type="project" value="TreeGrafter"/>
</dbReference>
<feature type="region of interest" description="Disordered" evidence="3">
    <location>
        <begin position="1"/>
        <end position="64"/>
    </location>
</feature>
<evidence type="ECO:0000256" key="1">
    <source>
        <dbReference type="ARBA" id="ARBA00006850"/>
    </source>
</evidence>
<dbReference type="GO" id="GO:0097526">
    <property type="term" value="C:spliceosomal tri-snRNP complex"/>
    <property type="evidence" value="ECO:0007669"/>
    <property type="project" value="TreeGrafter"/>
</dbReference>
<name>A0A7J7IQE1_9RHOD</name>
<keyword evidence="2" id="KW-0687">Ribonucleoprotein</keyword>
<dbReference type="PANTHER" id="PTHR10553:SF5">
    <property type="entry name" value="U6 SNRNA-ASSOCIATED SM-LIKE PROTEIN LSM7"/>
    <property type="match status" value="1"/>
</dbReference>
<dbReference type="OrthoDB" id="2146at2759"/>
<evidence type="ECO:0000256" key="2">
    <source>
        <dbReference type="ARBA" id="ARBA00023274"/>
    </source>
</evidence>
<feature type="region of interest" description="Disordered" evidence="3">
    <location>
        <begin position="190"/>
        <end position="214"/>
    </location>
</feature>
<dbReference type="Pfam" id="PF01423">
    <property type="entry name" value="LSM"/>
    <property type="match status" value="1"/>
</dbReference>
<feature type="compositionally biased region" description="Basic and acidic residues" evidence="3">
    <location>
        <begin position="38"/>
        <end position="57"/>
    </location>
</feature>
<dbReference type="GO" id="GO:0005688">
    <property type="term" value="C:U6 snRNP"/>
    <property type="evidence" value="ECO:0007669"/>
    <property type="project" value="TreeGrafter"/>
</dbReference>
<gene>
    <name evidence="5" type="ORF">F1559_004436</name>
</gene>
<dbReference type="InterPro" id="IPR001163">
    <property type="entry name" value="Sm_dom_euk/arc"/>
</dbReference>
<keyword evidence="6" id="KW-1185">Reference proteome</keyword>
<dbReference type="GO" id="GO:0003723">
    <property type="term" value="F:RNA binding"/>
    <property type="evidence" value="ECO:0007669"/>
    <property type="project" value="TreeGrafter"/>
</dbReference>
<evidence type="ECO:0000256" key="3">
    <source>
        <dbReference type="SAM" id="MobiDB-lite"/>
    </source>
</evidence>
<dbReference type="GO" id="GO:1990726">
    <property type="term" value="C:Lsm1-7-Pat1 complex"/>
    <property type="evidence" value="ECO:0007669"/>
    <property type="project" value="TreeGrafter"/>
</dbReference>
<dbReference type="InterPro" id="IPR044641">
    <property type="entry name" value="Lsm7/SmG-like"/>
</dbReference>
<feature type="domain" description="Sm" evidence="4">
    <location>
        <begin position="69"/>
        <end position="191"/>
    </location>
</feature>
<protein>
    <recommendedName>
        <fullName evidence="4">Sm domain-containing protein</fullName>
    </recommendedName>
</protein>
<dbReference type="SUPFAM" id="SSF50182">
    <property type="entry name" value="Sm-like ribonucleoproteins"/>
    <property type="match status" value="1"/>
</dbReference>
<dbReference type="InterPro" id="IPR010920">
    <property type="entry name" value="LSM_dom_sf"/>
</dbReference>
<dbReference type="GO" id="GO:0071004">
    <property type="term" value="C:U2-type prespliceosome"/>
    <property type="evidence" value="ECO:0007669"/>
    <property type="project" value="TreeGrafter"/>
</dbReference>
<comment type="similarity">
    <text evidence="1">Belongs to the snRNP Sm proteins family.</text>
</comment>
<dbReference type="GO" id="GO:0005689">
    <property type="term" value="C:U12-type spliceosomal complex"/>
    <property type="evidence" value="ECO:0007669"/>
    <property type="project" value="TreeGrafter"/>
</dbReference>
<organism evidence="5 6">
    <name type="scientific">Cyanidiococcus yangmingshanensis</name>
    <dbReference type="NCBI Taxonomy" id="2690220"/>
    <lineage>
        <taxon>Eukaryota</taxon>
        <taxon>Rhodophyta</taxon>
        <taxon>Bangiophyceae</taxon>
        <taxon>Cyanidiales</taxon>
        <taxon>Cyanidiaceae</taxon>
        <taxon>Cyanidiococcus</taxon>
    </lineage>
</organism>
<evidence type="ECO:0000313" key="5">
    <source>
        <dbReference type="EMBL" id="KAF6004949.1"/>
    </source>
</evidence>
<dbReference type="Proteomes" id="UP000530660">
    <property type="component" value="Unassembled WGS sequence"/>
</dbReference>